<evidence type="ECO:0000313" key="13">
    <source>
        <dbReference type="EMBL" id="QCI85825.1"/>
    </source>
</evidence>
<comment type="function">
    <text evidence="10">Part of the ABC transporter complex hrt involved in hemin import. Responsible for the translocation of the substrate across the membrane.</text>
</comment>
<name>A0A4D7CP16_9ENTE</name>
<dbReference type="KEGG" id="vao:FA707_02080"/>
<organism evidence="13 14">
    <name type="scientific">Vagococcus zengguangii</name>
    <dbReference type="NCBI Taxonomy" id="2571750"/>
    <lineage>
        <taxon>Bacteria</taxon>
        <taxon>Bacillati</taxon>
        <taxon>Bacillota</taxon>
        <taxon>Bacilli</taxon>
        <taxon>Lactobacillales</taxon>
        <taxon>Enterococcaceae</taxon>
        <taxon>Vagococcus</taxon>
    </lineage>
</organism>
<evidence type="ECO:0000256" key="9">
    <source>
        <dbReference type="ARBA" id="ARBA00023136"/>
    </source>
</evidence>
<evidence type="ECO:0000256" key="5">
    <source>
        <dbReference type="ARBA" id="ARBA00022448"/>
    </source>
</evidence>
<keyword evidence="5" id="KW-0813">Transport</keyword>
<keyword evidence="7" id="KW-0812">Transmembrane</keyword>
<keyword evidence="9" id="KW-0472">Membrane</keyword>
<evidence type="ECO:0000256" key="6">
    <source>
        <dbReference type="ARBA" id="ARBA00022475"/>
    </source>
</evidence>
<evidence type="ECO:0000256" key="8">
    <source>
        <dbReference type="ARBA" id="ARBA00022989"/>
    </source>
</evidence>
<dbReference type="InterPro" id="IPR025857">
    <property type="entry name" value="MacB_PCD"/>
</dbReference>
<comment type="subunit">
    <text evidence="3">The complex is composed of two ATP-binding proteins (HrtA), two transmembrane proteins (HrtB) and a solute-binding protein.</text>
</comment>
<evidence type="ECO:0000259" key="11">
    <source>
        <dbReference type="Pfam" id="PF02687"/>
    </source>
</evidence>
<evidence type="ECO:0000313" key="14">
    <source>
        <dbReference type="Proteomes" id="UP000298615"/>
    </source>
</evidence>
<dbReference type="PANTHER" id="PTHR43738">
    <property type="entry name" value="ABC TRANSPORTER, MEMBRANE PROTEIN"/>
    <property type="match status" value="1"/>
</dbReference>
<dbReference type="Proteomes" id="UP000298615">
    <property type="component" value="Chromosome"/>
</dbReference>
<evidence type="ECO:0000256" key="1">
    <source>
        <dbReference type="ARBA" id="ARBA00004651"/>
    </source>
</evidence>
<dbReference type="Pfam" id="PF02687">
    <property type="entry name" value="FtsX"/>
    <property type="match status" value="1"/>
</dbReference>
<dbReference type="InterPro" id="IPR003838">
    <property type="entry name" value="ABC3_permease_C"/>
</dbReference>
<keyword evidence="14" id="KW-1185">Reference proteome</keyword>
<protein>
    <recommendedName>
        <fullName evidence="4">Putative hemin transport system permease protein HrtB</fullName>
    </recommendedName>
</protein>
<evidence type="ECO:0000256" key="10">
    <source>
        <dbReference type="ARBA" id="ARBA00024973"/>
    </source>
</evidence>
<reference evidence="13 14" key="1">
    <citation type="submission" date="2019-04" db="EMBL/GenBank/DDBJ databases">
        <title>Vagococcus sp. nov., isolated from faeces of yaks (Bos grunniens).</title>
        <authorList>
            <person name="Ge Y."/>
        </authorList>
    </citation>
    <scope>NUCLEOTIDE SEQUENCE [LARGE SCALE GENOMIC DNA]</scope>
    <source>
        <strain evidence="13 14">MN-17</strain>
    </source>
</reference>
<comment type="similarity">
    <text evidence="2">Belongs to the ABC-4 integral membrane protein family. HrtB subfamily.</text>
</comment>
<comment type="subcellular location">
    <subcellularLocation>
        <location evidence="1">Cell membrane</location>
        <topology evidence="1">Multi-pass membrane protein</topology>
    </subcellularLocation>
</comment>
<feature type="domain" description="ABC3 transporter permease C-terminal" evidence="11">
    <location>
        <begin position="259"/>
        <end position="370"/>
    </location>
</feature>
<accession>A0A4D7CP16</accession>
<keyword evidence="6" id="KW-1003">Cell membrane</keyword>
<evidence type="ECO:0000256" key="3">
    <source>
        <dbReference type="ARBA" id="ARBA00011131"/>
    </source>
</evidence>
<sequence length="378" mass="41102">MRRKTMYLAWNEIKRNKGKYTMITLIVLLITWLVFLLTGLGNGLNALNAAAIQNINGDHLVFAKDSDNKFTKSTFSGEDLTEIKAVKGIEDATLMGSHMSSATNETNGSDKKVDITVVGITNNSFIEPKVTEGVALNKANHNDVIVADAIKNEGYKLGDEIKISGSDEIFTIVGFVEKNTFNHLPTVWLPLATWQEMRYAAPGSDDGQKNPVNTVVLQTNDDFKPENLEKEVKGVQVATRKQAVASMPGYKEENGTIMLMLAFLVAISAVIIGVFFYVLTMQKIPQFGVMKAIGASNGFISKIVVGQVTIITLIGIILGALATYGIAVILPAGMPFALDNKMVLLYGLLLFAISLISTLFSVRQIVKVDPLIALGRVE</sequence>
<dbReference type="Pfam" id="PF12704">
    <property type="entry name" value="MacB_PCD"/>
    <property type="match status" value="1"/>
</dbReference>
<dbReference type="EMBL" id="CP039712">
    <property type="protein sequence ID" value="QCI85825.1"/>
    <property type="molecule type" value="Genomic_DNA"/>
</dbReference>
<dbReference type="PANTHER" id="PTHR43738:SF1">
    <property type="entry name" value="HEMIN TRANSPORT SYSTEM PERMEASE PROTEIN HRTB-RELATED"/>
    <property type="match status" value="1"/>
</dbReference>
<evidence type="ECO:0000256" key="7">
    <source>
        <dbReference type="ARBA" id="ARBA00022692"/>
    </source>
</evidence>
<proteinExistence type="inferred from homology"/>
<dbReference type="GO" id="GO:0005886">
    <property type="term" value="C:plasma membrane"/>
    <property type="evidence" value="ECO:0007669"/>
    <property type="project" value="UniProtKB-SubCell"/>
</dbReference>
<dbReference type="InterPro" id="IPR051125">
    <property type="entry name" value="ABC-4/HrtB_transporter"/>
</dbReference>
<feature type="domain" description="MacB-like periplasmic core" evidence="12">
    <location>
        <begin position="24"/>
        <end position="233"/>
    </location>
</feature>
<keyword evidence="8" id="KW-1133">Transmembrane helix</keyword>
<dbReference type="OrthoDB" id="384327at2"/>
<evidence type="ECO:0000256" key="4">
    <source>
        <dbReference type="ARBA" id="ARBA00016962"/>
    </source>
</evidence>
<evidence type="ECO:0000259" key="12">
    <source>
        <dbReference type="Pfam" id="PF12704"/>
    </source>
</evidence>
<evidence type="ECO:0000256" key="2">
    <source>
        <dbReference type="ARBA" id="ARBA00008697"/>
    </source>
</evidence>
<dbReference type="AlphaFoldDB" id="A0A4D7CP16"/>
<gene>
    <name evidence="13" type="ORF">FA707_02080</name>
</gene>